<evidence type="ECO:0000259" key="4">
    <source>
        <dbReference type="Pfam" id="PF25881"/>
    </source>
</evidence>
<dbReference type="PANTHER" id="PTHR30469">
    <property type="entry name" value="MULTIDRUG RESISTANCE PROTEIN MDTA"/>
    <property type="match status" value="1"/>
</dbReference>
<evidence type="ECO:0000259" key="6">
    <source>
        <dbReference type="Pfam" id="PF25967"/>
    </source>
</evidence>
<dbReference type="InterPro" id="IPR058627">
    <property type="entry name" value="MdtA-like_C"/>
</dbReference>
<feature type="coiled-coil region" evidence="2">
    <location>
        <begin position="247"/>
        <end position="274"/>
    </location>
</feature>
<dbReference type="NCBIfam" id="TIGR01730">
    <property type="entry name" value="RND_mfp"/>
    <property type="match status" value="1"/>
</dbReference>
<reference evidence="8" key="1">
    <citation type="journal article" date="2024" name="Algal Res.">
        <title>Biochemical, toxicological and genomic investigation of a high-biomass producing Limnothrix strain isolated from Italian shallow drinking water reservoir.</title>
        <authorList>
            <person name="Simonazzi M."/>
            <person name="Shishido T.K."/>
            <person name="Delbaje E."/>
            <person name="Wahlsten M."/>
            <person name="Fewer D.P."/>
            <person name="Sivonen K."/>
            <person name="Pezzolesi L."/>
            <person name="Pistocchi R."/>
        </authorList>
    </citation>
    <scope>NUCLEOTIDE SEQUENCE [LARGE SCALE GENOMIC DNA]</scope>
    <source>
        <strain evidence="8">LRLZ20PSL1</strain>
    </source>
</reference>
<evidence type="ECO:0000256" key="3">
    <source>
        <dbReference type="SAM" id="MobiDB-lite"/>
    </source>
</evidence>
<sequence length="491" mass="52242">MALDLPDRTTTDASPAPMPPTPIDDEILDLDDEALDPGDDLWLPGTAWLSGPRGLLVGLGVGVLVSLGVSFALGGRNPQAQPAVAQQPATATAPTATGSEQPVTIATVESAQVSRTIEASGTIEARELVPVQPPGTGLKVLQILADEGQVVQQGQTLAIVDDSLLRTQLGQARAQALEEEAALAKLRSGFRPEEIAQAREAARQAAAGVDRARADLALSKLRVDRNQSLANEGAISRDRLDEVITRARGDEAALEQAQARFAETQQRYRQLATGNRREDITQAEARFLQARGRVRQIMEQLKNSRVLAPAPGVIVKRETTVGNVTANTPLFQIAAVGKLELYLKVPETQLRGIQPGQPVQAIVDATRQVINGRVREIDPTIDPQSRLATVKVELQPSPGLRTGMFLRAAVGVSMGRGLAIPAKAVLPQPDGTAIAYRLNPDNTVSAQRVEVGKVLPDGRVEVRSGLQAGQGVVVKGGPYLKDGDRVRVMPN</sequence>
<dbReference type="EMBL" id="JAZAQF010000012">
    <property type="protein sequence ID" value="MFG3816486.1"/>
    <property type="molecule type" value="Genomic_DNA"/>
</dbReference>
<feature type="region of interest" description="Disordered" evidence="3">
    <location>
        <begin position="1"/>
        <end position="25"/>
    </location>
</feature>
<comment type="similarity">
    <text evidence="1">Belongs to the membrane fusion protein (MFP) (TC 8.A.1) family.</text>
</comment>
<dbReference type="InterPro" id="IPR006143">
    <property type="entry name" value="RND_pump_MFP"/>
</dbReference>
<dbReference type="Pfam" id="PF25881">
    <property type="entry name" value="HH_YBHG"/>
    <property type="match status" value="1"/>
</dbReference>
<comment type="caution">
    <text evidence="7">The sequence shown here is derived from an EMBL/GenBank/DDBJ whole genome shotgun (WGS) entry which is preliminary data.</text>
</comment>
<feature type="domain" description="Multidrug resistance protein MdtA-like C-terminal permuted SH3" evidence="6">
    <location>
        <begin position="419"/>
        <end position="477"/>
    </location>
</feature>
<evidence type="ECO:0000313" key="8">
    <source>
        <dbReference type="Proteomes" id="UP001604335"/>
    </source>
</evidence>
<dbReference type="Gene3D" id="2.40.30.170">
    <property type="match status" value="1"/>
</dbReference>
<dbReference type="Gene3D" id="1.10.287.470">
    <property type="entry name" value="Helix hairpin bin"/>
    <property type="match status" value="3"/>
</dbReference>
<accession>A0ABW7C608</accession>
<evidence type="ECO:0000313" key="7">
    <source>
        <dbReference type="EMBL" id="MFG3816486.1"/>
    </source>
</evidence>
<protein>
    <submittedName>
        <fullName evidence="7">Efflux RND transporter periplasmic adaptor subunit</fullName>
    </submittedName>
</protein>
<name>A0ABW7C608_9CYAN</name>
<feature type="domain" description="YbhG-like alpha-helical hairpin" evidence="4">
    <location>
        <begin position="161"/>
        <end position="303"/>
    </location>
</feature>
<evidence type="ECO:0000256" key="1">
    <source>
        <dbReference type="ARBA" id="ARBA00009477"/>
    </source>
</evidence>
<evidence type="ECO:0000256" key="2">
    <source>
        <dbReference type="SAM" id="Coils"/>
    </source>
</evidence>
<dbReference type="SUPFAM" id="SSF111369">
    <property type="entry name" value="HlyD-like secretion proteins"/>
    <property type="match status" value="2"/>
</dbReference>
<dbReference type="Gene3D" id="2.40.420.20">
    <property type="match status" value="1"/>
</dbReference>
<dbReference type="Proteomes" id="UP001604335">
    <property type="component" value="Unassembled WGS sequence"/>
</dbReference>
<dbReference type="InterPro" id="IPR058792">
    <property type="entry name" value="Beta-barrel_RND_2"/>
</dbReference>
<dbReference type="InterPro" id="IPR059052">
    <property type="entry name" value="HH_YbhG-like"/>
</dbReference>
<dbReference type="RefSeq" id="WP_393010413.1">
    <property type="nucleotide sequence ID" value="NZ_JAZAQF010000012.1"/>
</dbReference>
<proteinExistence type="inferred from homology"/>
<dbReference type="Pfam" id="PF25967">
    <property type="entry name" value="RND-MFP_C"/>
    <property type="match status" value="1"/>
</dbReference>
<keyword evidence="8" id="KW-1185">Reference proteome</keyword>
<keyword evidence="2" id="KW-0175">Coiled coil</keyword>
<gene>
    <name evidence="7" type="ORF">VPK24_02465</name>
</gene>
<organism evidence="7 8">
    <name type="scientific">Limnothrix redekei LRLZ20PSL1</name>
    <dbReference type="NCBI Taxonomy" id="3112953"/>
    <lineage>
        <taxon>Bacteria</taxon>
        <taxon>Bacillati</taxon>
        <taxon>Cyanobacteriota</taxon>
        <taxon>Cyanophyceae</taxon>
        <taxon>Pseudanabaenales</taxon>
        <taxon>Pseudanabaenaceae</taxon>
        <taxon>Limnothrix</taxon>
    </lineage>
</organism>
<feature type="domain" description="CusB-like beta-barrel" evidence="5">
    <location>
        <begin position="343"/>
        <end position="409"/>
    </location>
</feature>
<dbReference type="Pfam" id="PF25954">
    <property type="entry name" value="Beta-barrel_RND_2"/>
    <property type="match status" value="1"/>
</dbReference>
<feature type="compositionally biased region" description="Basic and acidic residues" evidence="3">
    <location>
        <begin position="1"/>
        <end position="10"/>
    </location>
</feature>
<dbReference type="Gene3D" id="2.40.50.100">
    <property type="match status" value="2"/>
</dbReference>
<dbReference type="PANTHER" id="PTHR30469:SF15">
    <property type="entry name" value="HLYD FAMILY OF SECRETION PROTEINS"/>
    <property type="match status" value="1"/>
</dbReference>
<evidence type="ECO:0000259" key="5">
    <source>
        <dbReference type="Pfam" id="PF25954"/>
    </source>
</evidence>